<dbReference type="PANTHER" id="PTHR34047:SF10">
    <property type="entry name" value="GROUP II INTRON-ASSOCIATED OPEN READING FRAME"/>
    <property type="match status" value="1"/>
</dbReference>
<dbReference type="Pfam" id="PF08388">
    <property type="entry name" value="GIIM"/>
    <property type="match status" value="1"/>
</dbReference>
<proteinExistence type="predicted"/>
<dbReference type="InterPro" id="IPR043502">
    <property type="entry name" value="DNA/RNA_pol_sf"/>
</dbReference>
<dbReference type="RefSeq" id="WP_208417053.1">
    <property type="nucleotide sequence ID" value="NZ_JAAOYM010000003.1"/>
</dbReference>
<reference evidence="2 3" key="1">
    <citation type="submission" date="2020-03" db="EMBL/GenBank/DDBJ databases">
        <title>Sequencing the genomes of 1000 actinobacteria strains.</title>
        <authorList>
            <person name="Klenk H.-P."/>
        </authorList>
    </citation>
    <scope>NUCLEOTIDE SEQUENCE [LARGE SCALE GENOMIC DNA]</scope>
    <source>
        <strain evidence="2 3">DSM 45685</strain>
    </source>
</reference>
<dbReference type="SUPFAM" id="SSF56672">
    <property type="entry name" value="DNA/RNA polymerases"/>
    <property type="match status" value="1"/>
</dbReference>
<dbReference type="InterPro" id="IPR000477">
    <property type="entry name" value="RT_dom"/>
</dbReference>
<dbReference type="GO" id="GO:0003964">
    <property type="term" value="F:RNA-directed DNA polymerase activity"/>
    <property type="evidence" value="ECO:0007669"/>
    <property type="project" value="UniProtKB-KW"/>
</dbReference>
<keyword evidence="2" id="KW-0808">Transferase</keyword>
<dbReference type="Pfam" id="PF13655">
    <property type="entry name" value="RVT_N"/>
    <property type="match status" value="1"/>
</dbReference>
<sequence>MDAVADMAVPPLNEATGDAQAWHSINWAQAERDVRRLRQRIFTAAQEGDLKKVRNLQKLMLRSRANTLVSVRRVTQLSAGRRTPGIDGARALTAQERGRLARTLAHEPATDVRPVRRVHIPKAGGKSRPLGIPTIRDRAQQARVKNALEPEWEARFEGKNYGFRPGRGCHDAIEKIFRLTARSTARRTWVLDADLAGAFDRIDHTRLMDAIGGFPAAGAVLRWLKAGVMQDGRFIATGEGTPQGGVISPLLLNIALHGMGAAIGDLDNLTERQRAQVPLLVRYADDFVVFCTSKTEAEQVKEKLAEWLEPRGLTIHPDKTRIVRLQDGFDFLGFNVRKYGPKTLIKPSAEAVKRVKDKIRRIVEQSPTTELLIQRLNPLIKGWATYYRGAVAKEIFADLDHYVWHRTWRWALRRHPRKSRSWTKDRYFGRFHSRRDDHWVFGDHHSGRYLYKFVWTVIQRHIPVKGTASKDDPSLTDYWAARTRKYRHPQADGQFHVSLAAKQKGLCPLCGLDLIAGAGYEPDSVHDWANWFAALHRTRTTDGLIYRSTGGHHAQSPFLLVHADCHRSHHAIGSQCGPLELPSARSLGPA</sequence>
<keyword evidence="2" id="KW-0695">RNA-directed DNA polymerase</keyword>
<dbReference type="Proteomes" id="UP000545493">
    <property type="component" value="Unassembled WGS sequence"/>
</dbReference>
<dbReference type="AlphaFoldDB" id="A0A7X5UW79"/>
<comment type="caution">
    <text evidence="2">The sequence shown here is derived from an EMBL/GenBank/DDBJ whole genome shotgun (WGS) entry which is preliminary data.</text>
</comment>
<dbReference type="InterPro" id="IPR025960">
    <property type="entry name" value="RVT_N"/>
</dbReference>
<dbReference type="CDD" id="cd01651">
    <property type="entry name" value="RT_G2_intron"/>
    <property type="match status" value="1"/>
</dbReference>
<keyword evidence="2" id="KW-0548">Nucleotidyltransferase</keyword>
<dbReference type="Pfam" id="PF00078">
    <property type="entry name" value="RVT_1"/>
    <property type="match status" value="1"/>
</dbReference>
<name>A0A7X5UW79_9PSEU</name>
<dbReference type="PROSITE" id="PS50878">
    <property type="entry name" value="RT_POL"/>
    <property type="match status" value="1"/>
</dbReference>
<feature type="domain" description="Reverse transcriptase" evidence="1">
    <location>
        <begin position="101"/>
        <end position="336"/>
    </location>
</feature>
<dbReference type="PANTHER" id="PTHR34047">
    <property type="entry name" value="NUCLEAR INTRON MATURASE 1, MITOCHONDRIAL-RELATED"/>
    <property type="match status" value="1"/>
</dbReference>
<dbReference type="InterPro" id="IPR013597">
    <property type="entry name" value="Mat_intron_G2"/>
</dbReference>
<keyword evidence="3" id="KW-1185">Reference proteome</keyword>
<evidence type="ECO:0000259" key="1">
    <source>
        <dbReference type="PROSITE" id="PS50878"/>
    </source>
</evidence>
<organism evidence="2 3">
    <name type="scientific">Saccharomonospora amisosensis</name>
    <dbReference type="NCBI Taxonomy" id="1128677"/>
    <lineage>
        <taxon>Bacteria</taxon>
        <taxon>Bacillati</taxon>
        <taxon>Actinomycetota</taxon>
        <taxon>Actinomycetes</taxon>
        <taxon>Pseudonocardiales</taxon>
        <taxon>Pseudonocardiaceae</taxon>
        <taxon>Saccharomonospora</taxon>
    </lineage>
</organism>
<evidence type="ECO:0000313" key="2">
    <source>
        <dbReference type="EMBL" id="NIJ14789.1"/>
    </source>
</evidence>
<dbReference type="InterPro" id="IPR030931">
    <property type="entry name" value="Group_II_RT_mat"/>
</dbReference>
<protein>
    <submittedName>
        <fullName evidence="2">RNA-directed DNA polymerase</fullName>
        <ecNumber evidence="2">2.7.7.49</ecNumber>
    </submittedName>
</protein>
<dbReference type="EC" id="2.7.7.49" evidence="2"/>
<dbReference type="InterPro" id="IPR051083">
    <property type="entry name" value="GrpII_Intron_Splice-Mob/Def"/>
</dbReference>
<accession>A0A7X5UW79</accession>
<dbReference type="NCBIfam" id="TIGR04416">
    <property type="entry name" value="group_II_RT_mat"/>
    <property type="match status" value="1"/>
</dbReference>
<dbReference type="EMBL" id="JAAOYM010000003">
    <property type="protein sequence ID" value="NIJ14789.1"/>
    <property type="molecule type" value="Genomic_DNA"/>
</dbReference>
<evidence type="ECO:0000313" key="3">
    <source>
        <dbReference type="Proteomes" id="UP000545493"/>
    </source>
</evidence>
<gene>
    <name evidence="2" type="ORF">FHU38_005197</name>
</gene>